<dbReference type="PATRIC" id="fig|1716141.3.peg.410"/>
<name>A0A177I1D8_9ACTN</name>
<proteinExistence type="inferred from homology"/>
<sequence>MRLATVRTEAGTVAVAVVGDEVVDLGKAAPGLPGTLTGILALGQAGLDAVSAAIASGAARSALDTSALMSPIPDPPKFWAIGMNYAEHVRETGKPFPEFPTVFAKMPNTVTGPYVDVERPAVSDKLDFECELGIVIGKRCRHVSRERAHEVIAGFTIVNDYSVRDFQMRGGQWVLGKSFDGHGVVGPWLVTPDELDPHSLGIRTIVNGEIRQNSNTANLIFDCYKLIEELSSAATLEVGDLIATGTPGGVGVMEDRFLVPGDLVRVEIDGIGHVENRIVQEPAAKEWIDGPTASITG</sequence>
<dbReference type="AlphaFoldDB" id="A0A177I1D8"/>
<dbReference type="InterPro" id="IPR011234">
    <property type="entry name" value="Fumarylacetoacetase-like_C"/>
</dbReference>
<dbReference type="OrthoDB" id="9805307at2"/>
<gene>
    <name evidence="4" type="ORF">STSP_03890</name>
</gene>
<evidence type="ECO:0000313" key="5">
    <source>
        <dbReference type="Proteomes" id="UP000077381"/>
    </source>
</evidence>
<dbReference type="GO" id="GO:0019752">
    <property type="term" value="P:carboxylic acid metabolic process"/>
    <property type="evidence" value="ECO:0007669"/>
    <property type="project" value="UniProtKB-ARBA"/>
</dbReference>
<dbReference type="InterPro" id="IPR036663">
    <property type="entry name" value="Fumarylacetoacetase_C_sf"/>
</dbReference>
<evidence type="ECO:0000259" key="3">
    <source>
        <dbReference type="Pfam" id="PF01557"/>
    </source>
</evidence>
<comment type="similarity">
    <text evidence="1">Belongs to the FAH family.</text>
</comment>
<comment type="caution">
    <text evidence="4">The sequence shown here is derived from an EMBL/GenBank/DDBJ whole genome shotgun (WGS) entry which is preliminary data.</text>
</comment>
<organism evidence="4 5">
    <name type="scientific">Streptomyces jeddahensis</name>
    <dbReference type="NCBI Taxonomy" id="1716141"/>
    <lineage>
        <taxon>Bacteria</taxon>
        <taxon>Bacillati</taxon>
        <taxon>Actinomycetota</taxon>
        <taxon>Actinomycetes</taxon>
        <taxon>Kitasatosporales</taxon>
        <taxon>Streptomycetaceae</taxon>
        <taxon>Streptomyces</taxon>
    </lineage>
</organism>
<dbReference type="Gene3D" id="3.90.850.10">
    <property type="entry name" value="Fumarylacetoacetase-like, C-terminal domain"/>
    <property type="match status" value="1"/>
</dbReference>
<feature type="domain" description="Fumarylacetoacetase-like C-terminal" evidence="3">
    <location>
        <begin position="77"/>
        <end position="279"/>
    </location>
</feature>
<dbReference type="InterPro" id="IPR051121">
    <property type="entry name" value="FAH"/>
</dbReference>
<evidence type="ECO:0000256" key="1">
    <source>
        <dbReference type="ARBA" id="ARBA00010211"/>
    </source>
</evidence>
<reference evidence="4 5" key="1">
    <citation type="submission" date="2015-12" db="EMBL/GenBank/DDBJ databases">
        <title>Genome sequence of Streptomyces sp. G25.</title>
        <authorList>
            <person name="Poehlein A."/>
            <person name="Roettig A."/>
            <person name="Hiessl S."/>
            <person name="Hauschild P."/>
            <person name="Schauer J."/>
            <person name="Madkour M.H."/>
            <person name="Al-Ansari A.M."/>
            <person name="Almakishah N.H."/>
            <person name="Steinbuechel A."/>
            <person name="Daniel R."/>
        </authorList>
    </citation>
    <scope>NUCLEOTIDE SEQUENCE [LARGE SCALE GENOMIC DNA]</scope>
    <source>
        <strain evidence="5">G25(2015)</strain>
    </source>
</reference>
<keyword evidence="5" id="KW-1185">Reference proteome</keyword>
<dbReference type="PANTHER" id="PTHR42796:SF4">
    <property type="entry name" value="FUMARYLACETOACETATE HYDROLASE DOMAIN-CONTAINING PROTEIN 2A"/>
    <property type="match status" value="1"/>
</dbReference>
<dbReference type="Pfam" id="PF01557">
    <property type="entry name" value="FAA_hydrolase"/>
    <property type="match status" value="1"/>
</dbReference>
<dbReference type="SUPFAM" id="SSF56529">
    <property type="entry name" value="FAH"/>
    <property type="match status" value="1"/>
</dbReference>
<evidence type="ECO:0000313" key="4">
    <source>
        <dbReference type="EMBL" id="OAH16198.1"/>
    </source>
</evidence>
<dbReference type="GO" id="GO:0050385">
    <property type="term" value="F:ureidoglycolate lyase activity"/>
    <property type="evidence" value="ECO:0007669"/>
    <property type="project" value="UniProtKB-EC"/>
</dbReference>
<dbReference type="GO" id="GO:0046872">
    <property type="term" value="F:metal ion binding"/>
    <property type="evidence" value="ECO:0007669"/>
    <property type="project" value="UniProtKB-KW"/>
</dbReference>
<dbReference type="RefSeq" id="WP_067271100.1">
    <property type="nucleotide sequence ID" value="NZ_LOHS01000022.1"/>
</dbReference>
<protein>
    <submittedName>
        <fullName evidence="4">Ureidoglycolate lyase</fullName>
        <ecNumber evidence="4">4.3.2.3</ecNumber>
    </submittedName>
</protein>
<accession>A0A177I1D8</accession>
<keyword evidence="2" id="KW-0479">Metal-binding</keyword>
<dbReference type="Proteomes" id="UP000077381">
    <property type="component" value="Unassembled WGS sequence"/>
</dbReference>
<dbReference type="GO" id="GO:0016853">
    <property type="term" value="F:isomerase activity"/>
    <property type="evidence" value="ECO:0007669"/>
    <property type="project" value="UniProtKB-ARBA"/>
</dbReference>
<keyword evidence="4" id="KW-0456">Lyase</keyword>
<dbReference type="STRING" id="1716141.STSP_03890"/>
<dbReference type="EC" id="4.3.2.3" evidence="4"/>
<dbReference type="FunFam" id="3.90.850.10:FF:000002">
    <property type="entry name" value="2-hydroxyhepta-2,4-diene-1,7-dioate isomerase"/>
    <property type="match status" value="1"/>
</dbReference>
<dbReference type="PANTHER" id="PTHR42796">
    <property type="entry name" value="FUMARYLACETOACETATE HYDROLASE DOMAIN-CONTAINING PROTEIN 2A-RELATED"/>
    <property type="match status" value="1"/>
</dbReference>
<dbReference type="EMBL" id="LOHS01000022">
    <property type="protein sequence ID" value="OAH16198.1"/>
    <property type="molecule type" value="Genomic_DNA"/>
</dbReference>
<evidence type="ECO:0000256" key="2">
    <source>
        <dbReference type="ARBA" id="ARBA00022723"/>
    </source>
</evidence>